<keyword evidence="3" id="KW-0479">Metal-binding</keyword>
<keyword evidence="5" id="KW-0786">Thiamine pyrophosphate</keyword>
<dbReference type="SUPFAM" id="SSF52518">
    <property type="entry name" value="Thiamin diphosphate-binding fold (THDP-binding)"/>
    <property type="match status" value="2"/>
</dbReference>
<proteinExistence type="predicted"/>
<dbReference type="Pfam" id="PF00456">
    <property type="entry name" value="Transketolase_N"/>
    <property type="match status" value="1"/>
</dbReference>
<evidence type="ECO:0000256" key="3">
    <source>
        <dbReference type="ARBA" id="ARBA00022723"/>
    </source>
</evidence>
<dbReference type="GO" id="GO:0004802">
    <property type="term" value="F:transketolase activity"/>
    <property type="evidence" value="ECO:0007669"/>
    <property type="project" value="TreeGrafter"/>
</dbReference>
<dbReference type="InterPro" id="IPR055152">
    <property type="entry name" value="Transketolase-like_C_2"/>
</dbReference>
<evidence type="ECO:0000313" key="9">
    <source>
        <dbReference type="EMBL" id="WFG40454.1"/>
    </source>
</evidence>
<dbReference type="GO" id="GO:0005829">
    <property type="term" value="C:cytosol"/>
    <property type="evidence" value="ECO:0007669"/>
    <property type="project" value="TreeGrafter"/>
</dbReference>
<evidence type="ECO:0008006" key="12">
    <source>
        <dbReference type="Google" id="ProtNLM"/>
    </source>
</evidence>
<evidence type="ECO:0000259" key="6">
    <source>
        <dbReference type="Pfam" id="PF00456"/>
    </source>
</evidence>
<dbReference type="Proteomes" id="UP001321249">
    <property type="component" value="Unassembled WGS sequence"/>
</dbReference>
<evidence type="ECO:0000256" key="5">
    <source>
        <dbReference type="ARBA" id="ARBA00023052"/>
    </source>
</evidence>
<reference evidence="10" key="3">
    <citation type="submission" date="2023-06" db="EMBL/GenBank/DDBJ databases">
        <title>Pangenomics reveal diversification of enzyme families and niche specialization in globally abundant SAR202 bacteria.</title>
        <authorList>
            <person name="Saw J.H.W."/>
        </authorList>
    </citation>
    <scope>NUCLEOTIDE SEQUENCE [LARGE SCALE GENOMIC DNA]</scope>
    <source>
        <strain evidence="10">JH1073</strain>
    </source>
</reference>
<dbReference type="GO" id="GO:0006098">
    <property type="term" value="P:pentose-phosphate shunt"/>
    <property type="evidence" value="ECO:0007669"/>
    <property type="project" value="TreeGrafter"/>
</dbReference>
<dbReference type="PANTHER" id="PTHR43522:SF2">
    <property type="entry name" value="TRANSKETOLASE 1-RELATED"/>
    <property type="match status" value="1"/>
</dbReference>
<keyword evidence="10" id="KW-1185">Reference proteome</keyword>
<evidence type="ECO:0000313" key="11">
    <source>
        <dbReference type="Proteomes" id="UP001321249"/>
    </source>
</evidence>
<dbReference type="EMBL" id="WMBE01000009">
    <property type="protein sequence ID" value="MDG0868159.1"/>
    <property type="molecule type" value="Genomic_DNA"/>
</dbReference>
<name>A0AAJ5ZI39_9CHLR</name>
<dbReference type="Pfam" id="PF22613">
    <property type="entry name" value="Transketolase_C_1"/>
    <property type="match status" value="1"/>
</dbReference>
<evidence type="ECO:0000256" key="4">
    <source>
        <dbReference type="ARBA" id="ARBA00022842"/>
    </source>
</evidence>
<dbReference type="InterPro" id="IPR009014">
    <property type="entry name" value="Transketo_C/PFOR_II"/>
</dbReference>
<evidence type="ECO:0000259" key="7">
    <source>
        <dbReference type="Pfam" id="PF22613"/>
    </source>
</evidence>
<dbReference type="Proteomes" id="UP001219901">
    <property type="component" value="Chromosome"/>
</dbReference>
<dbReference type="InterPro" id="IPR029061">
    <property type="entry name" value="THDP-binding"/>
</dbReference>
<gene>
    <name evidence="8" type="ORF">GKO46_13935</name>
    <name evidence="9" type="ORF">GKO48_12840</name>
</gene>
<dbReference type="Gene3D" id="3.40.50.920">
    <property type="match status" value="1"/>
</dbReference>
<dbReference type="PANTHER" id="PTHR43522">
    <property type="entry name" value="TRANSKETOLASE"/>
    <property type="match status" value="1"/>
</dbReference>
<keyword evidence="2" id="KW-0808">Transferase</keyword>
<dbReference type="GO" id="GO:0046872">
    <property type="term" value="F:metal ion binding"/>
    <property type="evidence" value="ECO:0007669"/>
    <property type="project" value="UniProtKB-KW"/>
</dbReference>
<keyword evidence="4" id="KW-0460">Magnesium</keyword>
<protein>
    <recommendedName>
        <fullName evidence="12">Transketolase signature 1 domain-containing protein</fullName>
    </recommendedName>
</protein>
<organism evidence="9 10">
    <name type="scientific">Candidatus Lucifugimonas marina</name>
    <dbReference type="NCBI Taxonomy" id="3038979"/>
    <lineage>
        <taxon>Bacteria</taxon>
        <taxon>Bacillati</taxon>
        <taxon>Chloroflexota</taxon>
        <taxon>Dehalococcoidia</taxon>
        <taxon>SAR202 cluster</taxon>
        <taxon>Candidatus Lucifugimonadales</taxon>
        <taxon>Candidatus Lucifugimonadaceae</taxon>
        <taxon>Candidatus Lucifugimonas</taxon>
    </lineage>
</organism>
<dbReference type="SUPFAM" id="SSF52922">
    <property type="entry name" value="TK C-terminal domain-like"/>
    <property type="match status" value="1"/>
</dbReference>
<evidence type="ECO:0000256" key="2">
    <source>
        <dbReference type="ARBA" id="ARBA00022679"/>
    </source>
</evidence>
<accession>A0AAJ5ZI39</accession>
<evidence type="ECO:0000313" key="8">
    <source>
        <dbReference type="EMBL" id="MDG0868159.1"/>
    </source>
</evidence>
<dbReference type="Gene3D" id="3.40.50.970">
    <property type="match status" value="2"/>
</dbReference>
<sequence length="851" mass="92696">MSPAGSSTVTIHTSASDQAIAEKSVQIPDYDKQQLEDLGFLTDMTFVLMCNYHQTGHFGGGTAYTPYTISTHLAGPENGGMTFDYREPKHPFSDKFMLAGGHNAPVTYAMWMLMGEALDRKHKATGDDKYKASPESSMLAIDALGFRRGAGALSTILEENGLTDHPAFAQAKVRGIRALSGHSETTDLTNDVNGGPSGVGIATAAGKAAFWDMMGADSSLKVIAIEGEFALTSGHSQEFKTQAVANRVGKRLRVLMSYNNAGIDDELVGSVVKEDTYVIENQWSSYGWNVLKVDNATDYDQVVAALKTMEDWDEADRRPMIVVGNTVKGWWPGAPDGEALPGGVEQVKDHASHAYGMPMNGEYFQALATTFEEKFGVKFEGIRDGAVSDEKEKLVQLKTNIDIALSVLDKTGLGDWLADKLVEIGDQVKDDMSLSVQSDEDPFQDDRLRVQNLPIEPTTVTAKNHITGETKDVAIKLYEEPGQVKGTRRAISEIIKWANYVTDNRFVIIAADLAESINVNSGSIWGHYDPLDNQAGTRLKAPIQEAGNALTAVGFTSQSISKDPNKFNGVWSISGTYGAFTPLMYLPLRVWSQQNQDSPFRMGVAHILAGHSGPETAADARTHFGIFSPQVWKLFPKGQVIVLSFWDYNDVAPGYFAAAEIAARDPKVGVIVMEVARPDFAVADRTKFADSDINAAAKGFYVIRDYDESKPKHGVVVSQGSSSTVNLVDSLDKLEAAGANVKVVAAISEELFDRQSEEYKQSVLSDAEKFDMMVVTTGTRRVWPVTGVGPLTDEYSLTSDWDNQWLSGGTEDDVIKEAHLDKDSIFDAVKRFADDHDARLAKQAAAFNGHA</sequence>
<dbReference type="InterPro" id="IPR005474">
    <property type="entry name" value="Transketolase_N"/>
</dbReference>
<feature type="domain" description="Transketolase N-terminal" evidence="6">
    <location>
        <begin position="180"/>
        <end position="330"/>
    </location>
</feature>
<feature type="domain" description="Transketolase-like C-terminal" evidence="7">
    <location>
        <begin position="699"/>
        <end position="783"/>
    </location>
</feature>
<reference evidence="10 11" key="1">
    <citation type="submission" date="2019-11" db="EMBL/GenBank/DDBJ databases">
        <authorList>
            <person name="Cho J.-C."/>
        </authorList>
    </citation>
    <scope>NUCLEOTIDE SEQUENCE [LARGE SCALE GENOMIC DNA]</scope>
    <source>
        <strain evidence="9 10">JH1073</strain>
        <strain evidence="8 11">JH702</strain>
    </source>
</reference>
<dbReference type="AlphaFoldDB" id="A0AAJ5ZI39"/>
<dbReference type="EMBL" id="CP046147">
    <property type="protein sequence ID" value="WFG40454.1"/>
    <property type="molecule type" value="Genomic_DNA"/>
</dbReference>
<dbReference type="RefSeq" id="WP_342827281.1">
    <property type="nucleotide sequence ID" value="NZ_CP046146.1"/>
</dbReference>
<dbReference type="InterPro" id="IPR033247">
    <property type="entry name" value="Transketolase_fam"/>
</dbReference>
<reference evidence="9" key="2">
    <citation type="journal article" date="2023" name="Nat. Commun.">
        <title>Cultivation of marine bacteria of the SAR202 clade.</title>
        <authorList>
            <person name="Lim Y."/>
            <person name="Seo J.H."/>
            <person name="Giovannoni S.J."/>
            <person name="Kang I."/>
            <person name="Cho J.C."/>
        </authorList>
    </citation>
    <scope>NUCLEOTIDE SEQUENCE</scope>
    <source>
        <strain evidence="9">JH1073</strain>
    </source>
</reference>
<evidence type="ECO:0000256" key="1">
    <source>
        <dbReference type="ARBA" id="ARBA00001964"/>
    </source>
</evidence>
<comment type="cofactor">
    <cofactor evidence="1">
        <name>thiamine diphosphate</name>
        <dbReference type="ChEBI" id="CHEBI:58937"/>
    </cofactor>
</comment>
<evidence type="ECO:0000313" key="10">
    <source>
        <dbReference type="Proteomes" id="UP001219901"/>
    </source>
</evidence>